<evidence type="ECO:0008006" key="3">
    <source>
        <dbReference type="Google" id="ProtNLM"/>
    </source>
</evidence>
<accession>A0ABR6TL39</accession>
<dbReference type="Proteomes" id="UP000713904">
    <property type="component" value="Unassembled WGS sequence"/>
</dbReference>
<evidence type="ECO:0000313" key="2">
    <source>
        <dbReference type="Proteomes" id="UP000713904"/>
    </source>
</evidence>
<dbReference type="RefSeq" id="WP_185624154.1">
    <property type="nucleotide sequence ID" value="NZ_JABGBW010000003.1"/>
</dbReference>
<organism evidence="1 2">
    <name type="scientific">Peptostreptococcus canis</name>
    <dbReference type="NCBI Taxonomy" id="1159213"/>
    <lineage>
        <taxon>Bacteria</taxon>
        <taxon>Bacillati</taxon>
        <taxon>Bacillota</taxon>
        <taxon>Clostridia</taxon>
        <taxon>Peptostreptococcales</taxon>
        <taxon>Peptostreptococcaceae</taxon>
        <taxon>Peptostreptococcus</taxon>
    </lineage>
</organism>
<proteinExistence type="predicted"/>
<protein>
    <recommendedName>
        <fullName evidence="3">DUF4179 domain-containing protein</fullName>
    </recommendedName>
</protein>
<sequence>MKKKQFLNSVKRKLLSMKVPKDLINMIIEEISVRFDIIKERGKKDSEVIQELGGIDYIAKQYAQKFGILNKGQIYGSKSKTIYDSSKSKYEGITRAGSKHNTENYEKYSKYNKEKYSDKKQSIENIKGIYNESKEKWDTLPEKIEEKRDRYITNTEGKKKGIFSNIKVLLPIIILVITTTSKIIDSANLNENKSLGAILESLFSGDLGEDSDVNTYIKYVDEFKKMKISAKNVEFSITYGESFSYTMTTRVSEDESLKQMSVKKNGDAIEFDINSSEESDILDVEICIPKDDIEVDYNSEGGYLGIYTNLKKLNAVTNNAEIMIDVANTFDMDIKNKNGKTEMTFQHNDGIFNLQTNGLINDNGNNIAKTGDVIKYTKEKGKKLHKINVKSDIGDIYFNYN</sequence>
<reference evidence="1 2" key="1">
    <citation type="submission" date="2020-05" db="EMBL/GenBank/DDBJ databases">
        <title>Draft genome of xy-202 and genomic insight in genome of the genus Peptostreptococcus.</title>
        <authorList>
            <person name="Zhang Z."/>
        </authorList>
    </citation>
    <scope>NUCLEOTIDE SEQUENCE [LARGE SCALE GENOMIC DNA]</scope>
    <source>
        <strain evidence="1 2">DSM 27025</strain>
    </source>
</reference>
<name>A0ABR6TL39_9FIRM</name>
<evidence type="ECO:0000313" key="1">
    <source>
        <dbReference type="EMBL" id="MBC2576126.1"/>
    </source>
</evidence>
<gene>
    <name evidence="1" type="ORF">HLB29_05450</name>
</gene>
<comment type="caution">
    <text evidence="1">The sequence shown here is derived from an EMBL/GenBank/DDBJ whole genome shotgun (WGS) entry which is preliminary data.</text>
</comment>
<keyword evidence="2" id="KW-1185">Reference proteome</keyword>
<dbReference type="EMBL" id="JABGBW010000003">
    <property type="protein sequence ID" value="MBC2576126.1"/>
    <property type="molecule type" value="Genomic_DNA"/>
</dbReference>